<evidence type="ECO:0000256" key="5">
    <source>
        <dbReference type="ARBA" id="ARBA00022679"/>
    </source>
</evidence>
<evidence type="ECO:0000256" key="9">
    <source>
        <dbReference type="ARBA" id="ARBA00023136"/>
    </source>
</evidence>
<keyword evidence="9 10" id="KW-0472">Membrane</keyword>
<feature type="transmembrane region" description="Helical" evidence="10">
    <location>
        <begin position="649"/>
        <end position="669"/>
    </location>
</feature>
<sequence length="1337" mass="151168">MAIFKLSCLILLFLLPTTSSSYYGSAPTESQISYADHCASIVPKPTQEQFHYTRFSLPRHTGYYKGGSNLLIKNSSFGVPAVTSLIFRIWSIQAADHVEGLFKISGYIVFHRDGTYYHLRNYTHSRPTYYSGGMYYDEKQYYYSKHRGPVRFSLNGFWSESSGKLCMIGWYYSRQSHSGDSLYQPAVLKLYNFKNSTTAVNGLITGTLESLLNSENDPNFFKPVSIMILPMFNYEYSLVSKENVSGLLVQNDSSPGLPLTSFPRQTFCSLFSKAVNLFDLRFAGHCGFSAKNCTPFGREAEYLPLVVSFSEIECLEHKQRLRALIKFSSSRYDEPFNPNTALIGEGLWDSKKNQLNLVGCRFLGVTEDSFADAHVGDCSIGLSLRYPSIWTIGNSNSIVGNIWTSKNVTELGYFDKISFKRSYLNLPMRVSGLKYQYTKIDKARKLCSRKKHVNEEGAIYPYPFSQDMGFDLKLNSAKRLTVWGYSSPLSVGNELYSQFWYSKHYSNSTFAKTKQINISYQIGIRLLYGAKLSNGVSIFNMSSRSSSKVDISAEGIYDYSTGKLCLTGCRNLDLSDQLPIDIGSGDCEIRIDIQFSGRHSNYSSGFIKGSIGSTRKKSDPLHFEPLDFGSAAYETSVALESISRMDVEIVMVLISTTLACVFLGIQLFHLKRHPDVPAFISLFMLSILTVGYMIPLMLNFEALFMKSPNRQNLLLGSGGWFEANEVIVRVLTLIALLLQFRLLQFTLSARSSGGIRNESWIAEKETLFVALPLYAAGALLTMFMTWRKSNYDHVLLTSSLTSYQENRVLDALKSYAGLVLDGFLLPQILLNIFRNSRENVLSCSFYIGTTFVRLLPHAYDLYTAQTTDRYIDRSNIFVNPAVDFYSTAWDVIITFGVVPEPTQEMFHYTNLSFPRLHTGNYRRGSNLTQNSSFQIPITCLEFHIRNVQTTGVQGLFRIKGYMVFHRENSYYSRGMYYHQNLEDSQPRDPIRFSLHGFWSESSGKLCMVGSSYDRIKREEVLSSGENAHVPLGLPLASFPRDNFCSLFSKEVNVFNLRYASHCGFAKNCTPFVWDFDYLPGIVSLNEIECSEDKQKLRATIKFRLSRYEEEAFYPNTTLSLRYPSIWTIGNMKSNVGDIWSNKGLTEFGYFDKIRIESSFQGLPIGVLGLKYEYTKIDKARKDGEPLLFSLLETRFFISICIQSLSFNSTFASETTTNISTVATLSDVNLSRGVSIFNMSSRICISVNIFAEGVYDSAIGRLCMIGCRTPGLSVEQQTDIGFVDCEIRIDFQFPPVNSRNGSARVKASIESTRHKSDPLHFEPLVLSSVSDETYAAED</sequence>
<evidence type="ECO:0000256" key="7">
    <source>
        <dbReference type="ARBA" id="ARBA00022786"/>
    </source>
</evidence>
<dbReference type="GO" id="GO:0012505">
    <property type="term" value="C:endomembrane system"/>
    <property type="evidence" value="ECO:0007669"/>
    <property type="project" value="UniProtKB-SubCell"/>
</dbReference>
<feature type="transmembrane region" description="Helical" evidence="10">
    <location>
        <begin position="676"/>
        <end position="698"/>
    </location>
</feature>
<evidence type="ECO:0000313" key="14">
    <source>
        <dbReference type="EMBL" id="KAH7511513.1"/>
    </source>
</evidence>
<dbReference type="Proteomes" id="UP000813462">
    <property type="component" value="Unassembled WGS sequence"/>
</dbReference>
<dbReference type="EMBL" id="JAEACU010000057">
    <property type="protein sequence ID" value="KAH7511513.1"/>
    <property type="molecule type" value="Genomic_DNA"/>
</dbReference>
<keyword evidence="5" id="KW-0808">Transferase</keyword>
<evidence type="ECO:0000256" key="8">
    <source>
        <dbReference type="ARBA" id="ARBA00022989"/>
    </source>
</evidence>
<dbReference type="InterPro" id="IPR057425">
    <property type="entry name" value="DUF2921_N"/>
</dbReference>
<evidence type="ECO:0000313" key="15">
    <source>
        <dbReference type="Proteomes" id="UP000813462"/>
    </source>
</evidence>
<keyword evidence="6 10" id="KW-0812">Transmembrane</keyword>
<feature type="chain" id="PRO_5036695816" description="RING-type E3 ubiquitin transferase" evidence="11">
    <location>
        <begin position="21"/>
        <end position="1337"/>
    </location>
</feature>
<comment type="caution">
    <text evidence="14">The sequence shown here is derived from an EMBL/GenBank/DDBJ whole genome shotgun (WGS) entry which is preliminary data.</text>
</comment>
<keyword evidence="11" id="KW-0732">Signal</keyword>
<feature type="domain" description="DUF2921" evidence="13">
    <location>
        <begin position="1245"/>
        <end position="1323"/>
    </location>
</feature>
<evidence type="ECO:0000259" key="13">
    <source>
        <dbReference type="Pfam" id="PF25333"/>
    </source>
</evidence>
<accession>A0A978UA15</accession>
<keyword evidence="8 10" id="KW-1133">Transmembrane helix</keyword>
<evidence type="ECO:0000256" key="4">
    <source>
        <dbReference type="ARBA" id="ARBA00012483"/>
    </source>
</evidence>
<feature type="signal peptide" evidence="11">
    <location>
        <begin position="1"/>
        <end position="20"/>
    </location>
</feature>
<dbReference type="Pfam" id="PF11145">
    <property type="entry name" value="DUF2921"/>
    <property type="match status" value="1"/>
</dbReference>
<comment type="pathway">
    <text evidence="3">Protein modification; protein ubiquitination.</text>
</comment>
<dbReference type="PANTHER" id="PTHR33389">
    <property type="entry name" value="FAMILY PROTEIN, PUTATIVE (DUF2921)-RELATED"/>
    <property type="match status" value="1"/>
</dbReference>
<comment type="subcellular location">
    <subcellularLocation>
        <location evidence="2">Endomembrane system</location>
        <topology evidence="2">Multi-pass membrane protein</topology>
    </subcellularLocation>
</comment>
<dbReference type="Pfam" id="PF25333">
    <property type="entry name" value="DUF2921_N"/>
    <property type="match status" value="5"/>
</dbReference>
<evidence type="ECO:0000256" key="11">
    <source>
        <dbReference type="SAM" id="SignalP"/>
    </source>
</evidence>
<organism evidence="14 15">
    <name type="scientific">Ziziphus jujuba var. spinosa</name>
    <dbReference type="NCBI Taxonomy" id="714518"/>
    <lineage>
        <taxon>Eukaryota</taxon>
        <taxon>Viridiplantae</taxon>
        <taxon>Streptophyta</taxon>
        <taxon>Embryophyta</taxon>
        <taxon>Tracheophyta</taxon>
        <taxon>Spermatophyta</taxon>
        <taxon>Magnoliopsida</taxon>
        <taxon>eudicotyledons</taxon>
        <taxon>Gunneridae</taxon>
        <taxon>Pentapetalae</taxon>
        <taxon>rosids</taxon>
        <taxon>fabids</taxon>
        <taxon>Rosales</taxon>
        <taxon>Rhamnaceae</taxon>
        <taxon>Paliureae</taxon>
        <taxon>Ziziphus</taxon>
    </lineage>
</organism>
<feature type="transmembrane region" description="Helical" evidence="10">
    <location>
        <begin position="726"/>
        <end position="747"/>
    </location>
</feature>
<evidence type="ECO:0000256" key="6">
    <source>
        <dbReference type="ARBA" id="ARBA00022692"/>
    </source>
</evidence>
<feature type="domain" description="DUF2921" evidence="13">
    <location>
        <begin position="916"/>
        <end position="1012"/>
    </location>
</feature>
<feature type="transmembrane region" description="Helical" evidence="10">
    <location>
        <begin position="767"/>
        <end position="786"/>
    </location>
</feature>
<proteinExistence type="predicted"/>
<evidence type="ECO:0000256" key="10">
    <source>
        <dbReference type="SAM" id="Phobius"/>
    </source>
</evidence>
<evidence type="ECO:0000256" key="2">
    <source>
        <dbReference type="ARBA" id="ARBA00004127"/>
    </source>
</evidence>
<protein>
    <recommendedName>
        <fullName evidence="4">RING-type E3 ubiquitin transferase</fullName>
        <ecNumber evidence="4">2.3.2.27</ecNumber>
    </recommendedName>
</protein>
<feature type="domain" description="DUF2921" evidence="13">
    <location>
        <begin position="281"/>
        <end position="418"/>
    </location>
</feature>
<keyword evidence="7" id="KW-0833">Ubl conjugation pathway</keyword>
<dbReference type="PANTHER" id="PTHR33389:SF18">
    <property type="entry name" value="OS01G0677900 PROTEIN"/>
    <property type="match status" value="1"/>
</dbReference>
<dbReference type="EC" id="2.3.2.27" evidence="4"/>
<name>A0A978UA15_ZIZJJ</name>
<evidence type="ECO:0000259" key="12">
    <source>
        <dbReference type="Pfam" id="PF11145"/>
    </source>
</evidence>
<dbReference type="InterPro" id="IPR021319">
    <property type="entry name" value="DUF2921"/>
</dbReference>
<feature type="domain" description="SWEET-like" evidence="12">
    <location>
        <begin position="640"/>
        <end position="892"/>
    </location>
</feature>
<feature type="domain" description="DUF2921" evidence="13">
    <location>
        <begin position="445"/>
        <end position="627"/>
    </location>
</feature>
<gene>
    <name evidence="14" type="ORF">FEM48_ZijujUnG0006700</name>
</gene>
<comment type="catalytic activity">
    <reaction evidence="1">
        <text>S-ubiquitinyl-[E2 ubiquitin-conjugating enzyme]-L-cysteine + [acceptor protein]-L-lysine = [E2 ubiquitin-conjugating enzyme]-L-cysteine + N(6)-ubiquitinyl-[acceptor protein]-L-lysine.</text>
        <dbReference type="EC" id="2.3.2.27"/>
    </reaction>
</comment>
<feature type="domain" description="DUF2921" evidence="13">
    <location>
        <begin position="34"/>
        <end position="225"/>
    </location>
</feature>
<evidence type="ECO:0000256" key="3">
    <source>
        <dbReference type="ARBA" id="ARBA00004906"/>
    </source>
</evidence>
<reference evidence="14" key="1">
    <citation type="journal article" date="2021" name="Front. Plant Sci.">
        <title>Chromosome-Scale Genome Assembly for Chinese Sour Jujube and Insights Into Its Genome Evolution and Domestication Signature.</title>
        <authorList>
            <person name="Shen L.-Y."/>
            <person name="Luo H."/>
            <person name="Wang X.-L."/>
            <person name="Wang X.-M."/>
            <person name="Qiu X.-J."/>
            <person name="Liu H."/>
            <person name="Zhou S.-S."/>
            <person name="Jia K.-H."/>
            <person name="Nie S."/>
            <person name="Bao Y.-T."/>
            <person name="Zhang R.-G."/>
            <person name="Yun Q.-Z."/>
            <person name="Chai Y.-H."/>
            <person name="Lu J.-Y."/>
            <person name="Li Y."/>
            <person name="Zhao S.-W."/>
            <person name="Mao J.-F."/>
            <person name="Jia S.-G."/>
            <person name="Mao Y.-M."/>
        </authorList>
    </citation>
    <scope>NUCLEOTIDE SEQUENCE</scope>
    <source>
        <strain evidence="14">AT0</strain>
        <tissue evidence="14">Leaf</tissue>
    </source>
</reference>
<evidence type="ECO:0000256" key="1">
    <source>
        <dbReference type="ARBA" id="ARBA00000900"/>
    </source>
</evidence>
<dbReference type="GO" id="GO:0061630">
    <property type="term" value="F:ubiquitin protein ligase activity"/>
    <property type="evidence" value="ECO:0007669"/>
    <property type="project" value="UniProtKB-EC"/>
</dbReference>